<dbReference type="AlphaFoldDB" id="A0A392VRF4"/>
<evidence type="ECO:0000256" key="1">
    <source>
        <dbReference type="SAM" id="MobiDB-lite"/>
    </source>
</evidence>
<protein>
    <submittedName>
        <fullName evidence="2">Uncharacterized protein</fullName>
    </submittedName>
</protein>
<feature type="region of interest" description="Disordered" evidence="1">
    <location>
        <begin position="1"/>
        <end position="24"/>
    </location>
</feature>
<organism evidence="2 3">
    <name type="scientific">Trifolium medium</name>
    <dbReference type="NCBI Taxonomy" id="97028"/>
    <lineage>
        <taxon>Eukaryota</taxon>
        <taxon>Viridiplantae</taxon>
        <taxon>Streptophyta</taxon>
        <taxon>Embryophyta</taxon>
        <taxon>Tracheophyta</taxon>
        <taxon>Spermatophyta</taxon>
        <taxon>Magnoliopsida</taxon>
        <taxon>eudicotyledons</taxon>
        <taxon>Gunneridae</taxon>
        <taxon>Pentapetalae</taxon>
        <taxon>rosids</taxon>
        <taxon>fabids</taxon>
        <taxon>Fabales</taxon>
        <taxon>Fabaceae</taxon>
        <taxon>Papilionoideae</taxon>
        <taxon>50 kb inversion clade</taxon>
        <taxon>NPAAA clade</taxon>
        <taxon>Hologalegina</taxon>
        <taxon>IRL clade</taxon>
        <taxon>Trifolieae</taxon>
        <taxon>Trifolium</taxon>
    </lineage>
</organism>
<reference evidence="2 3" key="1">
    <citation type="journal article" date="2018" name="Front. Plant Sci.">
        <title>Red Clover (Trifolium pratense) and Zigzag Clover (T. medium) - A Picture of Genomic Similarities and Differences.</title>
        <authorList>
            <person name="Dluhosova J."/>
            <person name="Istvanek J."/>
            <person name="Nedelnik J."/>
            <person name="Repkova J."/>
        </authorList>
    </citation>
    <scope>NUCLEOTIDE SEQUENCE [LARGE SCALE GENOMIC DNA]</scope>
    <source>
        <strain evidence="3">cv. 10/8</strain>
        <tissue evidence="2">Leaf</tissue>
    </source>
</reference>
<evidence type="ECO:0000313" key="2">
    <source>
        <dbReference type="EMBL" id="MCI89285.1"/>
    </source>
</evidence>
<sequence>MDLDLTLRKEQPASTTKSTTSEQRKDYEKWIALCLMIIKRGILE</sequence>
<dbReference type="Proteomes" id="UP000265520">
    <property type="component" value="Unassembled WGS sequence"/>
</dbReference>
<comment type="caution">
    <text evidence="2">The sequence shown here is derived from an EMBL/GenBank/DDBJ whole genome shotgun (WGS) entry which is preliminary data.</text>
</comment>
<keyword evidence="3" id="KW-1185">Reference proteome</keyword>
<dbReference type="EMBL" id="LXQA011215848">
    <property type="protein sequence ID" value="MCI89285.1"/>
    <property type="molecule type" value="Genomic_DNA"/>
</dbReference>
<feature type="compositionally biased region" description="Basic and acidic residues" evidence="1">
    <location>
        <begin position="1"/>
        <end position="11"/>
    </location>
</feature>
<feature type="non-terminal residue" evidence="2">
    <location>
        <position position="44"/>
    </location>
</feature>
<feature type="compositionally biased region" description="Polar residues" evidence="1">
    <location>
        <begin position="12"/>
        <end position="21"/>
    </location>
</feature>
<evidence type="ECO:0000313" key="3">
    <source>
        <dbReference type="Proteomes" id="UP000265520"/>
    </source>
</evidence>
<proteinExistence type="predicted"/>
<name>A0A392VRF4_9FABA</name>
<accession>A0A392VRF4</accession>